<dbReference type="InterPro" id="IPR000866">
    <property type="entry name" value="AhpC/TSA"/>
</dbReference>
<dbReference type="AlphaFoldDB" id="A0A5B9R0I2"/>
<dbReference type="PROSITE" id="PS00194">
    <property type="entry name" value="THIOREDOXIN_1"/>
    <property type="match status" value="1"/>
</dbReference>
<keyword evidence="3" id="KW-0812">Transmembrane</keyword>
<evidence type="ECO:0000259" key="4">
    <source>
        <dbReference type="PROSITE" id="PS51352"/>
    </source>
</evidence>
<dbReference type="Gene3D" id="3.40.30.10">
    <property type="entry name" value="Glutaredoxin"/>
    <property type="match status" value="1"/>
</dbReference>
<evidence type="ECO:0000256" key="2">
    <source>
        <dbReference type="SAM" id="MobiDB-lite"/>
    </source>
</evidence>
<sequence>MPDSPLSPDAAPVPAAETPPTNKGISLFWWISGLIIAVLFIALLVVPRRPDAGPAVGKPAPRISVTSLGESTPPLDEPVVQPERVVLLHFWGTWCGPCRQEYPELVAMAQELEAAHSGFQFVSVSCEPPVGDNTLETLRESTYGFYAKIGVDVPTYCDPRGYSRAAAAEVLERPAMYYPTTILIGGDGKVAAVWEGYSRHGVEQMRETAEGMLGAAR</sequence>
<dbReference type="InterPro" id="IPR017937">
    <property type="entry name" value="Thioredoxin_CS"/>
</dbReference>
<dbReference type="Proteomes" id="UP000325286">
    <property type="component" value="Chromosome"/>
</dbReference>
<evidence type="ECO:0000256" key="3">
    <source>
        <dbReference type="SAM" id="Phobius"/>
    </source>
</evidence>
<dbReference type="PANTHER" id="PTHR42852">
    <property type="entry name" value="THIOL:DISULFIDE INTERCHANGE PROTEIN DSBE"/>
    <property type="match status" value="1"/>
</dbReference>
<dbReference type="InterPro" id="IPR036249">
    <property type="entry name" value="Thioredoxin-like_sf"/>
</dbReference>
<evidence type="ECO:0000313" key="5">
    <source>
        <dbReference type="EMBL" id="QEG43730.1"/>
    </source>
</evidence>
<proteinExistence type="predicted"/>
<protein>
    <submittedName>
        <fullName evidence="5">Thiol-disulfide oxidoreductase ResA</fullName>
    </submittedName>
</protein>
<keyword evidence="3" id="KW-1133">Transmembrane helix</keyword>
<dbReference type="GO" id="GO:0016491">
    <property type="term" value="F:oxidoreductase activity"/>
    <property type="evidence" value="ECO:0007669"/>
    <property type="project" value="InterPro"/>
</dbReference>
<evidence type="ECO:0000313" key="6">
    <source>
        <dbReference type="Proteomes" id="UP000325286"/>
    </source>
</evidence>
<dbReference type="InterPro" id="IPR013766">
    <property type="entry name" value="Thioredoxin_domain"/>
</dbReference>
<dbReference type="SUPFAM" id="SSF52833">
    <property type="entry name" value="Thioredoxin-like"/>
    <property type="match status" value="1"/>
</dbReference>
<dbReference type="GO" id="GO:0016209">
    <property type="term" value="F:antioxidant activity"/>
    <property type="evidence" value="ECO:0007669"/>
    <property type="project" value="InterPro"/>
</dbReference>
<reference evidence="5 6" key="1">
    <citation type="submission" date="2019-08" db="EMBL/GenBank/DDBJ databases">
        <title>Deep-cultivation of Planctomycetes and their phenomic and genomic characterization uncovers novel biology.</title>
        <authorList>
            <person name="Wiegand S."/>
            <person name="Jogler M."/>
            <person name="Boedeker C."/>
            <person name="Pinto D."/>
            <person name="Vollmers J."/>
            <person name="Rivas-Marin E."/>
            <person name="Kohn T."/>
            <person name="Peeters S.H."/>
            <person name="Heuer A."/>
            <person name="Rast P."/>
            <person name="Oberbeckmann S."/>
            <person name="Bunk B."/>
            <person name="Jeske O."/>
            <person name="Meyerdierks A."/>
            <person name="Storesund J.E."/>
            <person name="Kallscheuer N."/>
            <person name="Luecker S."/>
            <person name="Lage O.M."/>
            <person name="Pohl T."/>
            <person name="Merkel B.J."/>
            <person name="Hornburger P."/>
            <person name="Mueller R.-W."/>
            <person name="Bruemmer F."/>
            <person name="Labrenz M."/>
            <person name="Spormann A.M."/>
            <person name="Op den Camp H."/>
            <person name="Overmann J."/>
            <person name="Amann R."/>
            <person name="Jetten M.S.M."/>
            <person name="Mascher T."/>
            <person name="Medema M.H."/>
            <person name="Devos D.P."/>
            <person name="Kaster A.-K."/>
            <person name="Ovreas L."/>
            <person name="Rohde M."/>
            <person name="Galperin M.Y."/>
            <person name="Jogler C."/>
        </authorList>
    </citation>
    <scope>NUCLEOTIDE SEQUENCE [LARGE SCALE GENOMIC DNA]</scope>
    <source>
        <strain evidence="5 6">UC8</strain>
    </source>
</reference>
<gene>
    <name evidence="5" type="primary">resA_14</name>
    <name evidence="5" type="ORF">UC8_57840</name>
</gene>
<dbReference type="InterPro" id="IPR050553">
    <property type="entry name" value="Thioredoxin_ResA/DsbE_sf"/>
</dbReference>
<keyword evidence="1" id="KW-0676">Redox-active center</keyword>
<dbReference type="EMBL" id="CP042914">
    <property type="protein sequence ID" value="QEG43730.1"/>
    <property type="molecule type" value="Genomic_DNA"/>
</dbReference>
<feature type="region of interest" description="Disordered" evidence="2">
    <location>
        <begin position="52"/>
        <end position="76"/>
    </location>
</feature>
<dbReference type="Pfam" id="PF00578">
    <property type="entry name" value="AhpC-TSA"/>
    <property type="match status" value="1"/>
</dbReference>
<organism evidence="5 6">
    <name type="scientific">Roseimaritima ulvae</name>
    <dbReference type="NCBI Taxonomy" id="980254"/>
    <lineage>
        <taxon>Bacteria</taxon>
        <taxon>Pseudomonadati</taxon>
        <taxon>Planctomycetota</taxon>
        <taxon>Planctomycetia</taxon>
        <taxon>Pirellulales</taxon>
        <taxon>Pirellulaceae</taxon>
        <taxon>Roseimaritima</taxon>
    </lineage>
</organism>
<feature type="transmembrane region" description="Helical" evidence="3">
    <location>
        <begin position="27"/>
        <end position="46"/>
    </location>
</feature>
<dbReference type="CDD" id="cd02966">
    <property type="entry name" value="TlpA_like_family"/>
    <property type="match status" value="1"/>
</dbReference>
<keyword evidence="6" id="KW-1185">Reference proteome</keyword>
<feature type="domain" description="Thioredoxin" evidence="4">
    <location>
        <begin position="54"/>
        <end position="214"/>
    </location>
</feature>
<evidence type="ECO:0000256" key="1">
    <source>
        <dbReference type="ARBA" id="ARBA00023284"/>
    </source>
</evidence>
<keyword evidence="3" id="KW-0472">Membrane</keyword>
<dbReference type="PANTHER" id="PTHR42852:SF13">
    <property type="entry name" value="PROTEIN DIPZ"/>
    <property type="match status" value="1"/>
</dbReference>
<name>A0A5B9R0I2_9BACT</name>
<dbReference type="KEGG" id="rul:UC8_57840"/>
<dbReference type="PROSITE" id="PS51352">
    <property type="entry name" value="THIOREDOXIN_2"/>
    <property type="match status" value="1"/>
</dbReference>
<accession>A0A5B9R0I2</accession>
<dbReference type="RefSeq" id="WP_068140921.1">
    <property type="nucleotide sequence ID" value="NZ_CP042914.1"/>
</dbReference>